<evidence type="ECO:0000313" key="1">
    <source>
        <dbReference type="EMBL" id="GAA4009435.1"/>
    </source>
</evidence>
<evidence type="ECO:0000313" key="2">
    <source>
        <dbReference type="Proteomes" id="UP001500235"/>
    </source>
</evidence>
<keyword evidence="2" id="KW-1185">Reference proteome</keyword>
<dbReference type="Proteomes" id="UP001500235">
    <property type="component" value="Unassembled WGS sequence"/>
</dbReference>
<dbReference type="RefSeq" id="WP_344705613.1">
    <property type="nucleotide sequence ID" value="NZ_BAABBQ010000001.1"/>
</dbReference>
<reference evidence="2" key="1">
    <citation type="journal article" date="2019" name="Int. J. Syst. Evol. Microbiol.">
        <title>The Global Catalogue of Microorganisms (GCM) 10K type strain sequencing project: providing services to taxonomists for standard genome sequencing and annotation.</title>
        <authorList>
            <consortium name="The Broad Institute Genomics Platform"/>
            <consortium name="The Broad Institute Genome Sequencing Center for Infectious Disease"/>
            <person name="Wu L."/>
            <person name="Ma J."/>
        </authorList>
    </citation>
    <scope>NUCLEOTIDE SEQUENCE [LARGE SCALE GENOMIC DNA]</scope>
    <source>
        <strain evidence="2">JCM 17563</strain>
    </source>
</reference>
<gene>
    <name evidence="1" type="ORF">GCM10022280_02860</name>
</gene>
<organism evidence="1 2">
    <name type="scientific">Sphingomonas swuensis</name>
    <dbReference type="NCBI Taxonomy" id="977800"/>
    <lineage>
        <taxon>Bacteria</taxon>
        <taxon>Pseudomonadati</taxon>
        <taxon>Pseudomonadota</taxon>
        <taxon>Alphaproteobacteria</taxon>
        <taxon>Sphingomonadales</taxon>
        <taxon>Sphingomonadaceae</taxon>
        <taxon>Sphingomonas</taxon>
    </lineage>
</organism>
<dbReference type="EMBL" id="BAABBQ010000001">
    <property type="protein sequence ID" value="GAA4009435.1"/>
    <property type="molecule type" value="Genomic_DNA"/>
</dbReference>
<name>A0ABP7SBD5_9SPHN</name>
<accession>A0ABP7SBD5</accession>
<comment type="caution">
    <text evidence="1">The sequence shown here is derived from an EMBL/GenBank/DDBJ whole genome shotgun (WGS) entry which is preliminary data.</text>
</comment>
<proteinExistence type="predicted"/>
<protein>
    <submittedName>
        <fullName evidence="1">Uncharacterized protein</fullName>
    </submittedName>
</protein>
<sequence length="141" mass="15698">MSAYDPLRPSDDLTKVPSMNTLTPLENAALTAIFNETPELAAELEEQRKAAEIISRENDRGGFFTYFSVPERLALSEEYLPLGDNVYAAVEGLEYGLGFLLIIRDGRMHVLDGYTIGVEDTGPIDFETAAFKVRDTPFEDE</sequence>